<feature type="transmembrane region" description="Helical" evidence="7">
    <location>
        <begin position="859"/>
        <end position="876"/>
    </location>
</feature>
<evidence type="ECO:0000256" key="4">
    <source>
        <dbReference type="ARBA" id="ARBA00022917"/>
    </source>
</evidence>
<dbReference type="InterPro" id="IPR014717">
    <property type="entry name" value="Transl_elong_EF1B/ribsomal_bS6"/>
</dbReference>
<dbReference type="AlphaFoldDB" id="A0AAV6I905"/>
<dbReference type="CDD" id="cd00292">
    <property type="entry name" value="EF1B"/>
    <property type="match status" value="1"/>
</dbReference>
<accession>A0AAV6I905</accession>
<reference evidence="9" key="1">
    <citation type="submission" date="2020-08" db="EMBL/GenBank/DDBJ databases">
        <title>Plant Genome Project.</title>
        <authorList>
            <person name="Zhang R.-G."/>
        </authorList>
    </citation>
    <scope>NUCLEOTIDE SEQUENCE</scope>
    <source>
        <strain evidence="9">WSP0</strain>
        <tissue evidence="9">Leaf</tissue>
    </source>
</reference>
<feature type="region of interest" description="Disordered" evidence="6">
    <location>
        <begin position="368"/>
        <end position="398"/>
    </location>
</feature>
<dbReference type="Gene3D" id="3.30.70.60">
    <property type="match status" value="1"/>
</dbReference>
<dbReference type="SMART" id="SM00888">
    <property type="entry name" value="EF1_GNE"/>
    <property type="match status" value="1"/>
</dbReference>
<dbReference type="FunFam" id="1.20.1050.130:FF:000006">
    <property type="entry name" value="Elongation factor 1-delta 1"/>
    <property type="match status" value="1"/>
</dbReference>
<feature type="region of interest" description="Disordered" evidence="6">
    <location>
        <begin position="658"/>
        <end position="709"/>
    </location>
</feature>
<feature type="compositionally biased region" description="Acidic residues" evidence="6">
    <location>
        <begin position="676"/>
        <end position="691"/>
    </location>
</feature>
<feature type="compositionally biased region" description="Basic and acidic residues" evidence="6">
    <location>
        <begin position="692"/>
        <end position="702"/>
    </location>
</feature>
<feature type="compositionally biased region" description="Polar residues" evidence="6">
    <location>
        <begin position="418"/>
        <end position="433"/>
    </location>
</feature>
<keyword evidence="7" id="KW-0472">Membrane</keyword>
<dbReference type="EMBL" id="JACTNZ010000012">
    <property type="protein sequence ID" value="KAG5523080.1"/>
    <property type="molecule type" value="Genomic_DNA"/>
</dbReference>
<feature type="transmembrane region" description="Helical" evidence="7">
    <location>
        <begin position="835"/>
        <end position="852"/>
    </location>
</feature>
<comment type="caution">
    <text evidence="9">The sequence shown here is derived from an EMBL/GenBank/DDBJ whole genome shotgun (WGS) entry which is preliminary data.</text>
</comment>
<evidence type="ECO:0000256" key="2">
    <source>
        <dbReference type="ARBA" id="ARBA00011606"/>
    </source>
</evidence>
<dbReference type="Pfam" id="PF13837">
    <property type="entry name" value="Myb_DNA-bind_4"/>
    <property type="match status" value="1"/>
</dbReference>
<dbReference type="Gene3D" id="3.10.20.580">
    <property type="match status" value="1"/>
</dbReference>
<dbReference type="PROSITE" id="PS00825">
    <property type="entry name" value="EF1BD_2"/>
    <property type="match status" value="1"/>
</dbReference>
<dbReference type="SUPFAM" id="SSF47616">
    <property type="entry name" value="GST C-terminal domain-like"/>
    <property type="match status" value="1"/>
</dbReference>
<dbReference type="SUPFAM" id="SSF54984">
    <property type="entry name" value="eEF-1beta-like"/>
    <property type="match status" value="1"/>
</dbReference>
<keyword evidence="10" id="KW-1185">Reference proteome</keyword>
<keyword evidence="7" id="KW-0812">Transmembrane</keyword>
<dbReference type="SMART" id="SM00717">
    <property type="entry name" value="SANT"/>
    <property type="match status" value="1"/>
</dbReference>
<evidence type="ECO:0000259" key="8">
    <source>
        <dbReference type="PROSITE" id="PS50090"/>
    </source>
</evidence>
<keyword evidence="7" id="KW-1133">Transmembrane helix</keyword>
<dbReference type="InterPro" id="IPR036282">
    <property type="entry name" value="Glutathione-S-Trfase_C_sf"/>
</dbReference>
<evidence type="ECO:0000256" key="3">
    <source>
        <dbReference type="ARBA" id="ARBA00022768"/>
    </source>
</evidence>
<dbReference type="Proteomes" id="UP000823749">
    <property type="component" value="Chromosome 12"/>
</dbReference>
<dbReference type="Pfam" id="PF22505">
    <property type="entry name" value="RNase_J_b_CASP"/>
    <property type="match status" value="1"/>
</dbReference>
<feature type="region of interest" description="Disordered" evidence="6">
    <location>
        <begin position="417"/>
        <end position="470"/>
    </location>
</feature>
<dbReference type="InterPro" id="IPR009057">
    <property type="entry name" value="Homeodomain-like_sf"/>
</dbReference>
<evidence type="ECO:0000256" key="1">
    <source>
        <dbReference type="ARBA" id="ARBA00007411"/>
    </source>
</evidence>
<dbReference type="PROSITE" id="PS50090">
    <property type="entry name" value="MYB_LIKE"/>
    <property type="match status" value="1"/>
</dbReference>
<evidence type="ECO:0000313" key="9">
    <source>
        <dbReference type="EMBL" id="KAG5523080.1"/>
    </source>
</evidence>
<dbReference type="Gene3D" id="3.40.50.10710">
    <property type="entry name" value="Metallo-hydrolase/oxidoreductase"/>
    <property type="match status" value="1"/>
</dbReference>
<protein>
    <recommendedName>
        <fullName evidence="8">Myb-like domain-containing protein</fullName>
    </recommendedName>
</protein>
<dbReference type="GO" id="GO:0003746">
    <property type="term" value="F:translation elongation factor activity"/>
    <property type="evidence" value="ECO:0007669"/>
    <property type="project" value="UniProtKB-KW"/>
</dbReference>
<name>A0AAV6I905_9ERIC</name>
<evidence type="ECO:0000256" key="5">
    <source>
        <dbReference type="RuleBase" id="RU003791"/>
    </source>
</evidence>
<dbReference type="InterPro" id="IPR036219">
    <property type="entry name" value="eEF-1beta-like_sf"/>
</dbReference>
<keyword evidence="4 5" id="KW-0648">Protein biosynthesis</keyword>
<evidence type="ECO:0000256" key="7">
    <source>
        <dbReference type="SAM" id="Phobius"/>
    </source>
</evidence>
<dbReference type="CDD" id="cd12203">
    <property type="entry name" value="GT1"/>
    <property type="match status" value="1"/>
</dbReference>
<dbReference type="PANTHER" id="PTHR43694:SF1">
    <property type="entry name" value="RIBONUCLEASE J"/>
    <property type="match status" value="1"/>
</dbReference>
<evidence type="ECO:0000256" key="6">
    <source>
        <dbReference type="SAM" id="MobiDB-lite"/>
    </source>
</evidence>
<dbReference type="Gene3D" id="1.10.10.60">
    <property type="entry name" value="Homeodomain-like"/>
    <property type="match status" value="1"/>
</dbReference>
<keyword evidence="3 5" id="KW-0251">Elongation factor</keyword>
<dbReference type="InterPro" id="IPR042173">
    <property type="entry name" value="RNase_J_2"/>
</dbReference>
<sequence>MKPYFITEFSHLSQMMSDSTNVLSPGRTISEAVVADALLRHISAAKGRVVTTQFASNIHRLGSIKAAADLTGRKLVFVGMSLRSYLDAAWKDGKVPIDPSTLVKAEDIDAYAPKDLLIVTTGSQAEPRAALNLASYGSSHSLKLSKEDIILYSAKVIPGNGTRVMKMLNRITEIGSTVVMGKNELLHSSGHGHREELVIKNGEMLGVSHLRNRRVLSNGFLSLGKENFQLMYSDGNKAFGTSTDLCLDERLRIARDGIIVVSMVISRPQDADGLDEKLKGKIKITTRCLWLDKGKLLDALHKAADASLSSCPVNCPLTHVERTVSEVLRKMVQKYSSKRPDVIVIATENPEAVLLDDLNARLSGELRVGIGMSDGHPKRRRPTKIQEEDGSSRIHPLNNTQQELCEHVQDERLLFEEATTSGSESQEKPSVNSESDDFRKSSILSSPTGLVVEDSNGSIPQEEYGEKNAKESEVYGCVEISTSGLKSSEPAKQNKWTPDEVMKLIDMRGQLHSRFQVVKRRMSLWEEISSNLLADGINRTPGQCRSQWTSLVKKYKESKSDKQRLAMAVTFFNVNSQSGLKKLDDYLLTHSYITGYQASKDDITVQAAISKPPSSEYVNVSRWYNHIEALLRISGVSGEGCGVTIKGSAPVIEEAVATPPAADTKASSTSLPASAAEDDDDDVDLFGEETEEEKKAAEERAAAVKASGKKKESGKSSVLMDVKPWDDETDMKKLEEAVRSVQMEGLFWGASKLQPVGYGIKKLTIMLSIVDDLVSVDTLIEEHLTVEPINEYVQSCDIVAFNKICKIRESVGLLGNGCRGGFAAKFMPFCFKSTFFPLSIYSALPFGFWLSCSGFEFEMVVLLQMTIYASVVFLMWNQTGLWYPECGSVLFFCVNYSH</sequence>
<proteinExistence type="inferred from homology"/>
<organism evidence="9 10">
    <name type="scientific">Rhododendron griersonianum</name>
    <dbReference type="NCBI Taxonomy" id="479676"/>
    <lineage>
        <taxon>Eukaryota</taxon>
        <taxon>Viridiplantae</taxon>
        <taxon>Streptophyta</taxon>
        <taxon>Embryophyta</taxon>
        <taxon>Tracheophyta</taxon>
        <taxon>Spermatophyta</taxon>
        <taxon>Magnoliopsida</taxon>
        <taxon>eudicotyledons</taxon>
        <taxon>Gunneridae</taxon>
        <taxon>Pentapetalae</taxon>
        <taxon>asterids</taxon>
        <taxon>Ericales</taxon>
        <taxon>Ericaceae</taxon>
        <taxon>Ericoideae</taxon>
        <taxon>Rhodoreae</taxon>
        <taxon>Rhododendron</taxon>
    </lineage>
</organism>
<evidence type="ECO:0000313" key="10">
    <source>
        <dbReference type="Proteomes" id="UP000823749"/>
    </source>
</evidence>
<comment type="subunit">
    <text evidence="2">EF-1 is composed of 4 subunits: alpha, beta (1B-alpha=beta'), delta (1B-beta), and gamma (1B-gamma).</text>
</comment>
<gene>
    <name evidence="9" type="ORF">RHGRI_035031</name>
</gene>
<dbReference type="SUPFAM" id="SSF56281">
    <property type="entry name" value="Metallo-hydrolase/oxidoreductase"/>
    <property type="match status" value="1"/>
</dbReference>
<dbReference type="InterPro" id="IPR036866">
    <property type="entry name" value="RibonucZ/Hydroxyglut_hydro"/>
</dbReference>
<dbReference type="PROSITE" id="PS00824">
    <property type="entry name" value="EF1BD_1"/>
    <property type="match status" value="1"/>
</dbReference>
<dbReference type="SUPFAM" id="SSF46689">
    <property type="entry name" value="Homeodomain-like"/>
    <property type="match status" value="1"/>
</dbReference>
<dbReference type="Gene3D" id="1.20.1050.130">
    <property type="match status" value="1"/>
</dbReference>
<feature type="domain" description="Myb-like" evidence="8">
    <location>
        <begin position="488"/>
        <end position="552"/>
    </location>
</feature>
<dbReference type="InterPro" id="IPR044822">
    <property type="entry name" value="Myb_DNA-bind_4"/>
</dbReference>
<dbReference type="Pfam" id="PF00736">
    <property type="entry name" value="EF1_GNE"/>
    <property type="match status" value="1"/>
</dbReference>
<dbReference type="InterPro" id="IPR055132">
    <property type="entry name" value="RNase_J_b_CASP"/>
</dbReference>
<dbReference type="InterPro" id="IPR014038">
    <property type="entry name" value="EF1B_bsu/dsu_GNE"/>
</dbReference>
<dbReference type="InterPro" id="IPR001005">
    <property type="entry name" value="SANT/Myb"/>
</dbReference>
<dbReference type="InterPro" id="IPR001326">
    <property type="entry name" value="Transl_elong_EF1B_B/D_CS"/>
</dbReference>
<dbReference type="PANTHER" id="PTHR43694">
    <property type="entry name" value="RIBONUCLEASE J"/>
    <property type="match status" value="1"/>
</dbReference>
<comment type="similarity">
    <text evidence="1 5">Belongs to the EF-1-beta/EF-1-delta family.</text>
</comment>
<dbReference type="FunFam" id="3.30.70.60:FF:000001">
    <property type="entry name" value="Elongation factor 1-beta 1 like"/>
    <property type="match status" value="1"/>
</dbReference>